<protein>
    <submittedName>
        <fullName evidence="2">Uncharacterized protein</fullName>
    </submittedName>
</protein>
<feature type="compositionally biased region" description="Basic and acidic residues" evidence="1">
    <location>
        <begin position="108"/>
        <end position="117"/>
    </location>
</feature>
<name>A0AAV4B3Q6_9GAST</name>
<gene>
    <name evidence="2" type="ORF">PoB_004119400</name>
</gene>
<dbReference type="AlphaFoldDB" id="A0AAV4B3Q6"/>
<keyword evidence="3" id="KW-1185">Reference proteome</keyword>
<evidence type="ECO:0000313" key="2">
    <source>
        <dbReference type="EMBL" id="GFO14689.1"/>
    </source>
</evidence>
<evidence type="ECO:0000256" key="1">
    <source>
        <dbReference type="SAM" id="MobiDB-lite"/>
    </source>
</evidence>
<sequence length="124" mass="13624">MVAKLTFHERTYKIGGAVAHLVGQLATNSKVQGSNPSPGQINLLLLLQDHPALNGLLRPSENKGDEESNGKLPHNATYGFILIYMTEENYGSKINKAHPIHDSSAFDAGHEECEKARHDTKKNH</sequence>
<dbReference type="EMBL" id="BLXT01004580">
    <property type="protein sequence ID" value="GFO14689.1"/>
    <property type="molecule type" value="Genomic_DNA"/>
</dbReference>
<evidence type="ECO:0000313" key="3">
    <source>
        <dbReference type="Proteomes" id="UP000735302"/>
    </source>
</evidence>
<dbReference type="Proteomes" id="UP000735302">
    <property type="component" value="Unassembled WGS sequence"/>
</dbReference>
<reference evidence="2 3" key="1">
    <citation type="journal article" date="2021" name="Elife">
        <title>Chloroplast acquisition without the gene transfer in kleptoplastic sea slugs, Plakobranchus ocellatus.</title>
        <authorList>
            <person name="Maeda T."/>
            <person name="Takahashi S."/>
            <person name="Yoshida T."/>
            <person name="Shimamura S."/>
            <person name="Takaki Y."/>
            <person name="Nagai Y."/>
            <person name="Toyoda A."/>
            <person name="Suzuki Y."/>
            <person name="Arimoto A."/>
            <person name="Ishii H."/>
            <person name="Satoh N."/>
            <person name="Nishiyama T."/>
            <person name="Hasebe M."/>
            <person name="Maruyama T."/>
            <person name="Minagawa J."/>
            <person name="Obokata J."/>
            <person name="Shigenobu S."/>
        </authorList>
    </citation>
    <scope>NUCLEOTIDE SEQUENCE [LARGE SCALE GENOMIC DNA]</scope>
</reference>
<accession>A0AAV4B3Q6</accession>
<comment type="caution">
    <text evidence="2">The sequence shown here is derived from an EMBL/GenBank/DDBJ whole genome shotgun (WGS) entry which is preliminary data.</text>
</comment>
<feature type="region of interest" description="Disordered" evidence="1">
    <location>
        <begin position="100"/>
        <end position="124"/>
    </location>
</feature>
<proteinExistence type="predicted"/>
<organism evidence="2 3">
    <name type="scientific">Plakobranchus ocellatus</name>
    <dbReference type="NCBI Taxonomy" id="259542"/>
    <lineage>
        <taxon>Eukaryota</taxon>
        <taxon>Metazoa</taxon>
        <taxon>Spiralia</taxon>
        <taxon>Lophotrochozoa</taxon>
        <taxon>Mollusca</taxon>
        <taxon>Gastropoda</taxon>
        <taxon>Heterobranchia</taxon>
        <taxon>Euthyneura</taxon>
        <taxon>Panpulmonata</taxon>
        <taxon>Sacoglossa</taxon>
        <taxon>Placobranchoidea</taxon>
        <taxon>Plakobranchidae</taxon>
        <taxon>Plakobranchus</taxon>
    </lineage>
</organism>